<feature type="region of interest" description="Disordered" evidence="7">
    <location>
        <begin position="1321"/>
        <end position="1352"/>
    </location>
</feature>
<dbReference type="PROSITE" id="PS00660">
    <property type="entry name" value="FERM_1"/>
    <property type="match status" value="1"/>
</dbReference>
<feature type="compositionally biased region" description="Basic and acidic residues" evidence="7">
    <location>
        <begin position="1607"/>
        <end position="1641"/>
    </location>
</feature>
<dbReference type="InterPro" id="IPR000299">
    <property type="entry name" value="FERM_domain"/>
</dbReference>
<dbReference type="GO" id="GO:0071944">
    <property type="term" value="C:cell periphery"/>
    <property type="evidence" value="ECO:0007669"/>
    <property type="project" value="UniProtKB-ARBA"/>
</dbReference>
<dbReference type="PRINTS" id="PR00661">
    <property type="entry name" value="ERMFAMILY"/>
</dbReference>
<feature type="compositionally biased region" description="Polar residues" evidence="7">
    <location>
        <begin position="1900"/>
        <end position="1912"/>
    </location>
</feature>
<feature type="compositionally biased region" description="Basic and acidic residues" evidence="7">
    <location>
        <begin position="1542"/>
        <end position="1574"/>
    </location>
</feature>
<feature type="region of interest" description="Disordered" evidence="7">
    <location>
        <begin position="740"/>
        <end position="778"/>
    </location>
</feature>
<feature type="compositionally biased region" description="Basic and acidic residues" evidence="7">
    <location>
        <begin position="1838"/>
        <end position="1848"/>
    </location>
</feature>
<dbReference type="Pfam" id="PF08736">
    <property type="entry name" value="FA"/>
    <property type="match status" value="1"/>
</dbReference>
<dbReference type="SUPFAM" id="SSF54236">
    <property type="entry name" value="Ubiquitin-like"/>
    <property type="match status" value="1"/>
</dbReference>
<feature type="compositionally biased region" description="Polar residues" evidence="7">
    <location>
        <begin position="757"/>
        <end position="767"/>
    </location>
</feature>
<dbReference type="PRINTS" id="PR00935">
    <property type="entry name" value="BAND41"/>
</dbReference>
<feature type="region of interest" description="Disordered" evidence="7">
    <location>
        <begin position="1167"/>
        <end position="1218"/>
    </location>
</feature>
<evidence type="ECO:0000256" key="7">
    <source>
        <dbReference type="SAM" id="MobiDB-lite"/>
    </source>
</evidence>
<dbReference type="Gene3D" id="3.10.20.90">
    <property type="entry name" value="Phosphatidylinositol 3-kinase Catalytic Subunit, Chain A, domain 1"/>
    <property type="match status" value="1"/>
</dbReference>
<evidence type="ECO:0000259" key="8">
    <source>
        <dbReference type="PROSITE" id="PS50057"/>
    </source>
</evidence>
<feature type="compositionally biased region" description="Basic and acidic residues" evidence="7">
    <location>
        <begin position="1931"/>
        <end position="1967"/>
    </location>
</feature>
<feature type="compositionally biased region" description="Polar residues" evidence="7">
    <location>
        <begin position="466"/>
        <end position="477"/>
    </location>
</feature>
<dbReference type="InterPro" id="IPR019749">
    <property type="entry name" value="Band_41_domain"/>
</dbReference>
<feature type="compositionally biased region" description="Basic and acidic residues" evidence="7">
    <location>
        <begin position="3097"/>
        <end position="3115"/>
    </location>
</feature>
<feature type="compositionally biased region" description="Low complexity" evidence="7">
    <location>
        <begin position="1442"/>
        <end position="1451"/>
    </location>
</feature>
<feature type="compositionally biased region" description="Polar residues" evidence="7">
    <location>
        <begin position="2850"/>
        <end position="2864"/>
    </location>
</feature>
<dbReference type="InterPro" id="IPR035963">
    <property type="entry name" value="FERM_2"/>
</dbReference>
<keyword evidence="4" id="KW-0677">Repeat</keyword>
<feature type="compositionally biased region" description="Basic and acidic residues" evidence="7">
    <location>
        <begin position="2617"/>
        <end position="2627"/>
    </location>
</feature>
<evidence type="ECO:0000256" key="3">
    <source>
        <dbReference type="ARBA" id="ARBA00022658"/>
    </source>
</evidence>
<evidence type="ECO:0000256" key="5">
    <source>
        <dbReference type="ARBA" id="ARBA00022949"/>
    </source>
</evidence>
<feature type="region of interest" description="Disordered" evidence="7">
    <location>
        <begin position="466"/>
        <end position="670"/>
    </location>
</feature>
<evidence type="ECO:0000256" key="6">
    <source>
        <dbReference type="ARBA" id="ARBA00043944"/>
    </source>
</evidence>
<dbReference type="InterPro" id="IPR041788">
    <property type="entry name" value="FARP1/FARP2/FRMD7_FERM_C"/>
</dbReference>
<feature type="compositionally biased region" description="Polar residues" evidence="7">
    <location>
        <begin position="1968"/>
        <end position="1978"/>
    </location>
</feature>
<dbReference type="Proteomes" id="UP000694925">
    <property type="component" value="Unplaced"/>
</dbReference>
<feature type="compositionally biased region" description="Basic and acidic residues" evidence="7">
    <location>
        <begin position="2265"/>
        <end position="2275"/>
    </location>
</feature>
<feature type="compositionally biased region" description="Acidic residues" evidence="7">
    <location>
        <begin position="3292"/>
        <end position="3303"/>
    </location>
</feature>
<feature type="region of interest" description="Disordered" evidence="7">
    <location>
        <begin position="1815"/>
        <end position="2064"/>
    </location>
</feature>
<dbReference type="InterPro" id="IPR014352">
    <property type="entry name" value="FERM/acyl-CoA-bd_prot_sf"/>
</dbReference>
<feature type="compositionally biased region" description="Polar residues" evidence="7">
    <location>
        <begin position="2530"/>
        <end position="2547"/>
    </location>
</feature>
<dbReference type="CDD" id="cd13193">
    <property type="entry name" value="FERM_C_FARP1-like"/>
    <property type="match status" value="1"/>
</dbReference>
<dbReference type="InterPro" id="IPR018979">
    <property type="entry name" value="FERM_N"/>
</dbReference>
<dbReference type="InterPro" id="IPR011993">
    <property type="entry name" value="PH-like_dom_sf"/>
</dbReference>
<feature type="region of interest" description="Disordered" evidence="7">
    <location>
        <begin position="1380"/>
        <end position="1641"/>
    </location>
</feature>
<dbReference type="InterPro" id="IPR000798">
    <property type="entry name" value="Ez/rad/moesin-like"/>
</dbReference>
<dbReference type="GO" id="GO:0016028">
    <property type="term" value="C:rhabdomere"/>
    <property type="evidence" value="ECO:0007669"/>
    <property type="project" value="UniProtKB-SubCell"/>
</dbReference>
<evidence type="ECO:0000313" key="10">
    <source>
        <dbReference type="RefSeq" id="XP_026668578.1"/>
    </source>
</evidence>
<feature type="compositionally biased region" description="Polar residues" evidence="7">
    <location>
        <begin position="3265"/>
        <end position="3275"/>
    </location>
</feature>
<feature type="compositionally biased region" description="Basic and acidic residues" evidence="7">
    <location>
        <begin position="613"/>
        <end position="644"/>
    </location>
</feature>
<feature type="region of interest" description="Disordered" evidence="7">
    <location>
        <begin position="381"/>
        <end position="405"/>
    </location>
</feature>
<feature type="compositionally biased region" description="Polar residues" evidence="7">
    <location>
        <begin position="2795"/>
        <end position="2804"/>
    </location>
</feature>
<feature type="compositionally biased region" description="Basic and acidic residues" evidence="7">
    <location>
        <begin position="2346"/>
        <end position="2358"/>
    </location>
</feature>
<dbReference type="SUPFAM" id="SSF50729">
    <property type="entry name" value="PH domain-like"/>
    <property type="match status" value="1"/>
</dbReference>
<feature type="compositionally biased region" description="Low complexity" evidence="7">
    <location>
        <begin position="1"/>
        <end position="22"/>
    </location>
</feature>
<feature type="compositionally biased region" description="Basic and acidic residues" evidence="7">
    <location>
        <begin position="2389"/>
        <end position="2399"/>
    </location>
</feature>
<dbReference type="InterPro" id="IPR014847">
    <property type="entry name" value="FA"/>
</dbReference>
<dbReference type="PROSITE" id="PS50057">
    <property type="entry name" value="FERM_3"/>
    <property type="match status" value="1"/>
</dbReference>
<dbReference type="Pfam" id="PF09380">
    <property type="entry name" value="FERM_C"/>
    <property type="match status" value="1"/>
</dbReference>
<dbReference type="PANTHER" id="PTHR45858:SF5">
    <property type="entry name" value="MOESIN_EZRIN_RADIXIN HOMOLOG 1"/>
    <property type="match status" value="1"/>
</dbReference>
<feature type="region of interest" description="Disordered" evidence="7">
    <location>
        <begin position="2086"/>
        <end position="2108"/>
    </location>
</feature>
<feature type="region of interest" description="Disordered" evidence="7">
    <location>
        <begin position="2850"/>
        <end position="3033"/>
    </location>
</feature>
<dbReference type="FunFam" id="3.10.20.90:FF:000040">
    <property type="entry name" value="FERM, RhoGEF and pleckstrin domain-containing protein"/>
    <property type="match status" value="1"/>
</dbReference>
<evidence type="ECO:0000256" key="1">
    <source>
        <dbReference type="ARBA" id="ARBA00004536"/>
    </source>
</evidence>
<feature type="compositionally biased region" description="Basic and acidic residues" evidence="7">
    <location>
        <begin position="1048"/>
        <end position="1136"/>
    </location>
</feature>
<evidence type="ECO:0000313" key="9">
    <source>
        <dbReference type="Proteomes" id="UP000694925"/>
    </source>
</evidence>
<proteinExistence type="predicted"/>
<dbReference type="GO" id="GO:0005912">
    <property type="term" value="C:adherens junction"/>
    <property type="evidence" value="ECO:0007669"/>
    <property type="project" value="UniProtKB-SubCell"/>
</dbReference>
<feature type="region of interest" description="Disordered" evidence="7">
    <location>
        <begin position="1260"/>
        <end position="1281"/>
    </location>
</feature>
<feature type="compositionally biased region" description="Basic and acidic residues" evidence="7">
    <location>
        <begin position="746"/>
        <end position="756"/>
    </location>
</feature>
<dbReference type="FunFam" id="2.30.29.30:FF:000002">
    <property type="entry name" value="Band 4.1-like protein 5 isoform 1"/>
    <property type="match status" value="1"/>
</dbReference>
<feature type="compositionally biased region" description="Low complexity" evidence="7">
    <location>
        <begin position="2873"/>
        <end position="2884"/>
    </location>
</feature>
<feature type="compositionally biased region" description="Basic and acidic residues" evidence="7">
    <location>
        <begin position="2748"/>
        <end position="2776"/>
    </location>
</feature>
<feature type="compositionally biased region" description="Basic and acidic residues" evidence="7">
    <location>
        <begin position="3304"/>
        <end position="3317"/>
    </location>
</feature>
<feature type="compositionally biased region" description="Polar residues" evidence="7">
    <location>
        <begin position="2011"/>
        <end position="2020"/>
    </location>
</feature>
<feature type="compositionally biased region" description="Basic and acidic residues" evidence="7">
    <location>
        <begin position="1020"/>
        <end position="1033"/>
    </location>
</feature>
<feature type="compositionally biased region" description="Low complexity" evidence="7">
    <location>
        <begin position="3182"/>
        <end position="3194"/>
    </location>
</feature>
<feature type="compositionally biased region" description="Pro residues" evidence="7">
    <location>
        <begin position="2902"/>
        <end position="2922"/>
    </location>
</feature>
<feature type="compositionally biased region" description="Basic residues" evidence="7">
    <location>
        <begin position="3241"/>
        <end position="3254"/>
    </location>
</feature>
<dbReference type="InterPro" id="IPR018980">
    <property type="entry name" value="FERM_PH-like_C"/>
</dbReference>
<feature type="compositionally biased region" description="Basic and acidic residues" evidence="7">
    <location>
        <begin position="2497"/>
        <end position="2509"/>
    </location>
</feature>
<feature type="domain" description="FERM" evidence="8">
    <location>
        <begin position="45"/>
        <end position="329"/>
    </location>
</feature>
<dbReference type="InterPro" id="IPR019747">
    <property type="entry name" value="FERM_CS"/>
</dbReference>
<dbReference type="GO" id="GO:0008092">
    <property type="term" value="F:cytoskeletal protein binding"/>
    <property type="evidence" value="ECO:0007669"/>
    <property type="project" value="InterPro"/>
</dbReference>
<feature type="region of interest" description="Disordered" evidence="7">
    <location>
        <begin position="2605"/>
        <end position="2715"/>
    </location>
</feature>
<feature type="compositionally biased region" description="Basic and acidic residues" evidence="7">
    <location>
        <begin position="1858"/>
        <end position="1870"/>
    </location>
</feature>
<reference evidence="10" key="1">
    <citation type="submission" date="2025-08" db="UniProtKB">
        <authorList>
            <consortium name="RefSeq"/>
        </authorList>
    </citation>
    <scope>IDENTIFICATION</scope>
    <source>
        <tissue evidence="10">Whole body</tissue>
    </source>
</reference>
<name>A0AAJ7RZD2_9HYME</name>
<feature type="compositionally biased region" description="Basic and acidic residues" evidence="7">
    <location>
        <begin position="1883"/>
        <end position="1893"/>
    </location>
</feature>
<feature type="compositionally biased region" description="Basic and acidic residues" evidence="7">
    <location>
        <begin position="2450"/>
        <end position="2466"/>
    </location>
</feature>
<feature type="compositionally biased region" description="Polar residues" evidence="7">
    <location>
        <begin position="1432"/>
        <end position="1441"/>
    </location>
</feature>
<protein>
    <recommendedName>
        <fullName evidence="2">Moesin/ezrin/radixin homolog 1</fullName>
    </recommendedName>
</protein>
<keyword evidence="5" id="KW-0965">Cell junction</keyword>
<feature type="compositionally biased region" description="Polar residues" evidence="7">
    <location>
        <begin position="3202"/>
        <end position="3227"/>
    </location>
</feature>
<evidence type="ECO:0000256" key="2">
    <source>
        <dbReference type="ARBA" id="ARBA00022025"/>
    </source>
</evidence>
<feature type="region of interest" description="Disordered" evidence="7">
    <location>
        <begin position="1"/>
        <end position="40"/>
    </location>
</feature>
<organism evidence="9 10">
    <name type="scientific">Ceratina calcarata</name>
    <dbReference type="NCBI Taxonomy" id="156304"/>
    <lineage>
        <taxon>Eukaryota</taxon>
        <taxon>Metazoa</taxon>
        <taxon>Ecdysozoa</taxon>
        <taxon>Arthropoda</taxon>
        <taxon>Hexapoda</taxon>
        <taxon>Insecta</taxon>
        <taxon>Pterygota</taxon>
        <taxon>Neoptera</taxon>
        <taxon>Endopterygota</taxon>
        <taxon>Hymenoptera</taxon>
        <taxon>Apocrita</taxon>
        <taxon>Aculeata</taxon>
        <taxon>Apoidea</taxon>
        <taxon>Anthophila</taxon>
        <taxon>Apidae</taxon>
        <taxon>Ceratina</taxon>
        <taxon>Zadontomerus</taxon>
    </lineage>
</organism>
<dbReference type="SMART" id="SM00295">
    <property type="entry name" value="B41"/>
    <property type="match status" value="1"/>
</dbReference>
<dbReference type="GO" id="GO:0009887">
    <property type="term" value="P:animal organ morphogenesis"/>
    <property type="evidence" value="ECO:0007669"/>
    <property type="project" value="UniProtKB-ARBA"/>
</dbReference>
<dbReference type="InterPro" id="IPR019748">
    <property type="entry name" value="FERM_central"/>
</dbReference>
<keyword evidence="9" id="KW-1185">Reference proteome</keyword>
<dbReference type="SMART" id="SM01195">
    <property type="entry name" value="FA"/>
    <property type="match status" value="1"/>
</dbReference>
<evidence type="ECO:0000256" key="4">
    <source>
        <dbReference type="ARBA" id="ARBA00022737"/>
    </source>
</evidence>
<dbReference type="Gene3D" id="2.30.29.30">
    <property type="entry name" value="Pleckstrin-homology domain (PH domain)/Phosphotyrosine-binding domain (PTB)"/>
    <property type="match status" value="1"/>
</dbReference>
<keyword evidence="3" id="KW-0344">Guanine-nucleotide releasing factor</keyword>
<dbReference type="SUPFAM" id="SSF47031">
    <property type="entry name" value="Second domain of FERM"/>
    <property type="match status" value="1"/>
</dbReference>
<dbReference type="Pfam" id="PF00373">
    <property type="entry name" value="FERM_M"/>
    <property type="match status" value="1"/>
</dbReference>
<feature type="region of interest" description="Disordered" evidence="7">
    <location>
        <begin position="2247"/>
        <end position="2587"/>
    </location>
</feature>
<feature type="compositionally biased region" description="Low complexity" evidence="7">
    <location>
        <begin position="1343"/>
        <end position="1352"/>
    </location>
</feature>
<feature type="region of interest" description="Disordered" evidence="7">
    <location>
        <begin position="2736"/>
        <end position="2819"/>
    </location>
</feature>
<feature type="compositionally biased region" description="Basic and acidic residues" evidence="7">
    <location>
        <begin position="2944"/>
        <end position="3021"/>
    </location>
</feature>
<feature type="compositionally biased region" description="Polar residues" evidence="7">
    <location>
        <begin position="577"/>
        <end position="586"/>
    </location>
</feature>
<feature type="compositionally biased region" description="Acidic residues" evidence="7">
    <location>
        <begin position="2317"/>
        <end position="2343"/>
    </location>
</feature>
<dbReference type="CDD" id="cd14473">
    <property type="entry name" value="FERM_B-lobe"/>
    <property type="match status" value="1"/>
</dbReference>
<dbReference type="Gene3D" id="1.20.80.10">
    <property type="match status" value="1"/>
</dbReference>
<feature type="compositionally biased region" description="Basic and acidic residues" evidence="7">
    <location>
        <begin position="1452"/>
        <end position="1473"/>
    </location>
</feature>
<dbReference type="FunFam" id="1.20.80.10:FF:000005">
    <property type="entry name" value="FERM, RhoGEF and pleckstrin domain-containing protein 1"/>
    <property type="match status" value="1"/>
</dbReference>
<dbReference type="RefSeq" id="XP_026668578.1">
    <property type="nucleotide sequence ID" value="XM_026812777.1"/>
</dbReference>
<feature type="compositionally biased region" description="Acidic residues" evidence="7">
    <location>
        <begin position="2415"/>
        <end position="2427"/>
    </location>
</feature>
<feature type="compositionally biased region" description="Polar residues" evidence="7">
    <location>
        <begin position="2605"/>
        <end position="2616"/>
    </location>
</feature>
<feature type="compositionally biased region" description="Basic and acidic residues" evidence="7">
    <location>
        <begin position="1515"/>
        <end position="1529"/>
    </location>
</feature>
<accession>A0AAJ7RZD2</accession>
<sequence>MNDIESISMKGSGGSKMPHSHSTPAGVDGGSRTPPTTPRKAGKMLAVRVQMLDDTITMFQVQAKALGRVLFDQVCKQLHLLEADYFGLEYQEPNGTKYWLDLEKPVCRQVGLSLIDPLLRFCVKFYTPDPAQLEEEFTRYLFCLQIKRDLAQGLLQCNDNTAALMASYIVQAECGDYVIEDYPDHTYLSTYKFVPHQDQELERRIMENHKKHAGQSPAEADLNLLETARRCELYGMKMHPAKDHEGVPLNLAVAHMGIVVFQNYSKINTFSWAKIRKISFKRKRFLIKLHPEGYGYYKDTVEFFFEGRNECKNFWKKCVENHGFFRCSVVKRVVRQKTRVLSRGSSFRYSGKTQKQIVEFVRDNYVKRQTFQRSNSFRQTSGGRALQGLEGGGYRGATPSSSLMGSSSISAHPLLPLGDPALETPALSLSCGSMTLDSPTTVTSVSMGGTIHRREDTATSFRTLTSIDVHSPATPSQVPAPRPMLAVSQQRISSAGRISPSNSSPPEFPPPRPMPRHPWQRSASCRELYASSFEDSGKTRSKDEKPSSSDDPILEPFRLPSQGELDNPVTRYDESNRSYSAASSKLPSLDHDSVPERVYSSSYPGTSSLSTESGHEESGPAGDLSHDDLSHDSYELLEREHEFEYPESYSSPRDDEEDENEQMTDRSDEGIEHEMFQMDSETDSFVKHRSIKSSDKHQFKSVLADLKNARTKSIDRYSATPAKPELTGVSDYITVESRIQRSSTQIERRFETRHSNSIEQPQQQSKLSLPHQDSGRKDPVVLQVQKQKMSMLNELKNFRPKYKISHVDSEVLRDEGIMRPKSRIDDDLSPVDSTGKSIADQRARTIRARSIASLDDHISRAYVETGSLGRSHKAVSSSGRKSSRDNDAKLEKMLAKLQDKERRSMDREERKRIERDHSREYKRTEKSEARERRSIERLDSRSRRSIERIDSRELRRSIERLEVRERSYERLDKESSSRSRDPYEMRGKSVDRLDSQGLRSSTEYLNRSPKEKSGNHRHAERRERSMERLDSREKKRSPGGRSSTMDYNQRHTLERFDSGNRSPFEKIPAREHRGKSVERLDSQERPTFDFDPLTIERLKSLERYNSVPKEKGYDRKSERKSERRHTDRLDLRDRKYLDRYESRGDGSLEYSDPDVFEWGKSSVEKIEYKEPKKKEKRTERGKSEDKPRERDDWRSLEKARKDEEKRERERQTKLSIESRTDTVIGVPMELENYKTKTMFTEYEPKIVGGVVLGFDDTIPGHTPVERTKSDPNPARQRLGSNSKRHILMHQKSIDLTPADSGDEDALSDSAAMQKTNIEIPYTLHKRHVMNGTASDEKSESDSSKTVSKKTATTVARDLPKLPLKMITDIASFDLSKLSSIDKPSSKLSPDKPKSATIIPAKPKSILSSPSDSKPKSILSPTSKLSPTDAKNVVSSFSPTNRSPSKVSSKAPSPDKKSLKSGSLDKKSSLDKKLSPKLSPVEPNVTIVSSIEKRSPKLSPTDPSVTIVSVIQKKKSPSEPKSQRSLESKTKPMNFADVVGMEMKQKLERKAKSESVEKDSLKAPDDGLEKQDSIEKIPLPEIPKPFASTEELVDDSPRKLSETVVVEQKQEQEVAKEISTTREKPKVPEKPKTLEKPSIPEKTKRILEKIEMKFSEAKVTKPKIIDTGFDDFVEPVADLPLDEIPVKPALELDSLKVPEFVPFMSRPHGEPLRSKSLSLAEEKAPIDTLLSPEMENKHFVPDVSPKRAKKAKPEPKKDFKKQSKSLEGDKPPPLKKTSSKESRAPTPSSKIDKSKLKLGEMPQEIIIIDSTDVAPEVSIVQKGRSKSVTRLPEKAYSASKEEESKETKGRAKSASVDEELIKLAAKSEKSRPKSLGISKSLGSTERKDSAEKISPKRTVVKSGSKSELRSPTSLKELVPKVQEAAKASRTGVESKMETETEKQSLEKMITREISDAKATEERLSEKRSSLPQDLAQSPMTDKKPMAGPSPVLFARARLGLSEGSGIGALQRQGATQSPTSQRRAKSLDAPVIAVHKLPPANAFSSKDDTVDVSETAEEQEAREKEAVALEVGPSAFLVPVKPQSIQIEASPNHRSDSTDHTTVPEIFTDSLSVTETSAQYLESPLTECNEITASAELIPYERDAPRLDAVNGVEPKTMLDALKRDEKTKFIDQSSVESGDQEIGFDKVVRAEKIDLLSVSKTIEGSVIPRSTVTVETMSPTKERIPTTVVTPSEPIMKPCEVEIRAESAEVEETEPRISLQQDDSIVEKRQERDDLPDVTITKVPTREDKETRVLSPRSIDFDDQDMIKSPIQISIEECSDDDADGEDEEEEMVPSEEDQEDVDQGPQEHEGEDNRPLDSADTSEDTLDALDTQVHMRGIDSELSSPDYGVDKMDEKTLVEVELTPEYLEMRREDEEGAEELPKDEDDGLTKETTKGSPGDDGTSSASRLSIEKMLRLSSERSRSEETSTWTPDREDPESSSCSIARPLGIGQIQPIVDRREIAMIKEARGTGSLEDENSSGSQPGHRPEMSSTWKSFPLESSGSSSIEDGWPGQDDNNAVQSQSEDSNGQNEDSFQEDLIDYPRSFVPIGPDILTSCGTFALTRTLSRISERSTTSEQDKSDLEDSFKPSSRSPSLDDESLISSDHQLSLSSDPPSGTPLPSISDDRRTSSELPDIPIDMMSTVQEEERSPKSIKAKLQEQGSEEWPSPPSSPVFESHVVRHVETVYSEIRREEAVKVTVTDSTETPGKVDQDSDSSDENRTLHDDLHSTLLEDGHSSTSATTVDGTVKIVVKPKSNSHVTGSSHSEDTSMGLSMSEWSSSNNTVRQFCQYSGTKSDDNSLAELGASISDWSGSTTVIPQQHYSPMTVEKSQSDTTTSDKSVTSMRPNSKCKKSTDGSPVTSPSPPLPPPPISPPLTPPPTAPMDRRSPFDDEDLPRSPTGRRSSRDEQLDEARRFIESQFDEQRRLSSRRYEEDVSRERSPTGRSSREEQLDEARRFIESQFDEQRRLSLRRDDEDRQPEARSYGGISPPRITLRNEFDEAIDDEFRLMSDDGDAPLPILEEEEELEHDVALREAEEEDRLYDNVPAMKYSSGDQIRMEVGRGDSSEDMHEKYADLALGPRPGDDDWSFEEESAQKGKKSSRSSKFDRGFSEPTDSGRYETRSTERPVLVPIRAKSTPYYSTTSLSGESTTSSPPMPIRTQIRTKTMPYSSTRSPQSEGDTSSSMDSPVHTPIHGSQVAVRRRRRENLKRRHRVVVDLEAKDNQVVSSTDSSFDVATIPPPLLASDRPSADIDDDDVDDDDYSEAKNEQHNRRQHR</sequence>
<dbReference type="GeneID" id="108624029"/>
<feature type="compositionally biased region" description="Basic and acidic residues" evidence="7">
    <location>
        <begin position="535"/>
        <end position="548"/>
    </location>
</feature>
<feature type="region of interest" description="Disordered" evidence="7">
    <location>
        <begin position="867"/>
        <end position="1136"/>
    </location>
</feature>
<feature type="compositionally biased region" description="Low complexity" evidence="7">
    <location>
        <begin position="2810"/>
        <end position="2819"/>
    </location>
</feature>
<gene>
    <name evidence="10" type="primary">LOC108624029</name>
</gene>
<dbReference type="GO" id="GO:0030182">
    <property type="term" value="P:neuron differentiation"/>
    <property type="evidence" value="ECO:0007669"/>
    <property type="project" value="UniProtKB-ARBA"/>
</dbReference>
<feature type="compositionally biased region" description="Polar residues" evidence="7">
    <location>
        <begin position="2555"/>
        <end position="2573"/>
    </location>
</feature>
<dbReference type="Pfam" id="PF09379">
    <property type="entry name" value="FERM_N"/>
    <property type="match status" value="1"/>
</dbReference>
<feature type="compositionally biased region" description="Basic and acidic residues" evidence="7">
    <location>
        <begin position="1750"/>
        <end position="1782"/>
    </location>
</feature>
<feature type="compositionally biased region" description="Basic and acidic residues" evidence="7">
    <location>
        <begin position="882"/>
        <end position="994"/>
    </location>
</feature>
<dbReference type="SMART" id="SM01196">
    <property type="entry name" value="FERM_C"/>
    <property type="match status" value="1"/>
</dbReference>
<feature type="compositionally biased region" description="Basic and acidic residues" evidence="7">
    <location>
        <begin position="3145"/>
        <end position="3166"/>
    </location>
</feature>
<feature type="region of interest" description="Disordered" evidence="7">
    <location>
        <begin position="3064"/>
        <end position="3317"/>
    </location>
</feature>
<dbReference type="PANTHER" id="PTHR45858">
    <property type="entry name" value="FERM DOMAIN CONTAINING PROTEIN"/>
    <property type="match status" value="1"/>
</dbReference>
<feature type="compositionally biased region" description="Low complexity" evidence="7">
    <location>
        <begin position="599"/>
        <end position="612"/>
    </location>
</feature>
<dbReference type="CDD" id="cd17098">
    <property type="entry name" value="FERM_F1_FARP1_like"/>
    <property type="match status" value="1"/>
</dbReference>
<dbReference type="InterPro" id="IPR029071">
    <property type="entry name" value="Ubiquitin-like_domsf"/>
</dbReference>
<dbReference type="InterPro" id="IPR051835">
    <property type="entry name" value="RAC1-GEF"/>
</dbReference>
<feature type="compositionally biased region" description="Polar residues" evidence="7">
    <location>
        <begin position="2641"/>
        <end position="2661"/>
    </location>
</feature>
<comment type="subcellular location">
    <subcellularLocation>
        <location evidence="1">Cell junction</location>
        <location evidence="1">Adherens junction</location>
    </subcellularLocation>
    <subcellularLocation>
        <location evidence="6">Cell projection</location>
        <location evidence="6">Rhabdomere</location>
    </subcellularLocation>
</comment>
<feature type="region of interest" description="Disordered" evidence="7">
    <location>
        <begin position="818"/>
        <end position="840"/>
    </location>
</feature>
<dbReference type="GO" id="GO:0005085">
    <property type="term" value="F:guanyl-nucleotide exchange factor activity"/>
    <property type="evidence" value="ECO:0007669"/>
    <property type="project" value="UniProtKB-KW"/>
</dbReference>
<feature type="region of interest" description="Disordered" evidence="7">
    <location>
        <begin position="1701"/>
        <end position="1796"/>
    </location>
</feature>